<comment type="caution">
    <text evidence="1">The sequence shown here is derived from an EMBL/GenBank/DDBJ whole genome shotgun (WGS) entry which is preliminary data.</text>
</comment>
<gene>
    <name evidence="1" type="ORF">VNI00_000260</name>
</gene>
<name>A0AAW0EC76_9AGAR</name>
<protein>
    <submittedName>
        <fullName evidence="1">Uncharacterized protein</fullName>
    </submittedName>
</protein>
<proteinExistence type="predicted"/>
<reference evidence="1 2" key="1">
    <citation type="submission" date="2024-01" db="EMBL/GenBank/DDBJ databases">
        <title>A draft genome for a cacao thread blight-causing isolate of Paramarasmius palmivorus.</title>
        <authorList>
            <person name="Baruah I.K."/>
            <person name="Bukari Y."/>
            <person name="Amoako-Attah I."/>
            <person name="Meinhardt L.W."/>
            <person name="Bailey B.A."/>
            <person name="Cohen S.P."/>
        </authorList>
    </citation>
    <scope>NUCLEOTIDE SEQUENCE [LARGE SCALE GENOMIC DNA]</scope>
    <source>
        <strain evidence="1 2">GH-12</strain>
    </source>
</reference>
<organism evidence="1 2">
    <name type="scientific">Paramarasmius palmivorus</name>
    <dbReference type="NCBI Taxonomy" id="297713"/>
    <lineage>
        <taxon>Eukaryota</taxon>
        <taxon>Fungi</taxon>
        <taxon>Dikarya</taxon>
        <taxon>Basidiomycota</taxon>
        <taxon>Agaricomycotina</taxon>
        <taxon>Agaricomycetes</taxon>
        <taxon>Agaricomycetidae</taxon>
        <taxon>Agaricales</taxon>
        <taxon>Marasmiineae</taxon>
        <taxon>Marasmiaceae</taxon>
        <taxon>Paramarasmius</taxon>
    </lineage>
</organism>
<accession>A0AAW0EC76</accession>
<dbReference type="AlphaFoldDB" id="A0AAW0EC76"/>
<sequence>MGHIKRGHVYGTKELCPKDLHEYYWTWREGTVLGWHKTRDTICNVELPVRSVDQDTFTVIEYEGADARLRWVENLQDVAHNSGFGQVGDDWTLWGLWMNMKRGVFCRGPEIYPDTVTLNGESHILSSIEVPHTLEMLQDDTSARFFSSRLQFGVERDILNLAWRYQNITTIANFLHDPAATAEIRGRHSDYPLELWKRCTPLPNDVASLRFDTIYSGSRAIAVWPEENPELSSWQHSSNLVGKTAMPGGVLTRGSFQLQVDGGDSQNHRLAVENDFMAIKLSEAWLSQFPRICATLDRATDDIFGILSPHHVLLCADYWYPAPNIKRALPIFLFVYTPPMTVAEYISWIDCIPYFWSFDETGQTAMSEDERQHWGLPILTPDKHPNAIPKIISWPAHVYESLRTWQKARGFDLTTSDWARELHFPELRVIQPRKEDVRFEVVEVTGD</sequence>
<dbReference type="Proteomes" id="UP001383192">
    <property type="component" value="Unassembled WGS sequence"/>
</dbReference>
<evidence type="ECO:0000313" key="2">
    <source>
        <dbReference type="Proteomes" id="UP001383192"/>
    </source>
</evidence>
<dbReference type="EMBL" id="JAYKXP010000001">
    <property type="protein sequence ID" value="KAK7062771.1"/>
    <property type="molecule type" value="Genomic_DNA"/>
</dbReference>
<evidence type="ECO:0000313" key="1">
    <source>
        <dbReference type="EMBL" id="KAK7062771.1"/>
    </source>
</evidence>
<keyword evidence="2" id="KW-1185">Reference proteome</keyword>